<dbReference type="PANTHER" id="PTHR43625">
    <property type="entry name" value="AFLATOXIN B1 ALDEHYDE REDUCTASE"/>
    <property type="match status" value="1"/>
</dbReference>
<gene>
    <name evidence="3" type="primary">yakc_1</name>
    <name evidence="3" type="ORF">DBV05_g7052</name>
</gene>
<evidence type="ECO:0000256" key="1">
    <source>
        <dbReference type="ARBA" id="ARBA00023002"/>
    </source>
</evidence>
<keyword evidence="4" id="KW-1185">Reference proteome</keyword>
<dbReference type="OrthoDB" id="37537at2759"/>
<name>A0A5N5DAZ5_9PEZI</name>
<comment type="caution">
    <text evidence="3">The sequence shown here is derived from an EMBL/GenBank/DDBJ whole genome shotgun (WGS) entry which is preliminary data.</text>
</comment>
<evidence type="ECO:0000313" key="4">
    <source>
        <dbReference type="Proteomes" id="UP000325902"/>
    </source>
</evidence>
<protein>
    <submittedName>
        <fullName evidence="3">Aldo-keto reductase yakc (NADP(+))</fullName>
    </submittedName>
</protein>
<dbReference type="GO" id="GO:0016491">
    <property type="term" value="F:oxidoreductase activity"/>
    <property type="evidence" value="ECO:0007669"/>
    <property type="project" value="UniProtKB-KW"/>
</dbReference>
<dbReference type="Pfam" id="PF00248">
    <property type="entry name" value="Aldo_ket_red"/>
    <property type="match status" value="1"/>
</dbReference>
<dbReference type="GO" id="GO:0005737">
    <property type="term" value="C:cytoplasm"/>
    <property type="evidence" value="ECO:0007669"/>
    <property type="project" value="TreeGrafter"/>
</dbReference>
<dbReference type="InterPro" id="IPR023210">
    <property type="entry name" value="NADP_OxRdtase_dom"/>
</dbReference>
<accession>A0A5N5DAZ5</accession>
<reference evidence="3 4" key="1">
    <citation type="journal article" date="2019" name="Sci. Rep.">
        <title>A multi-omics analysis of the grapevine pathogen Lasiodiplodia theobromae reveals that temperature affects the expression of virulence- and pathogenicity-related genes.</title>
        <authorList>
            <person name="Felix C."/>
            <person name="Meneses R."/>
            <person name="Goncalves M.F.M."/>
            <person name="Tilleman L."/>
            <person name="Duarte A.S."/>
            <person name="Jorrin-Novo J.V."/>
            <person name="Van de Peer Y."/>
            <person name="Deforce D."/>
            <person name="Van Nieuwerburgh F."/>
            <person name="Esteves A.C."/>
            <person name="Alves A."/>
        </authorList>
    </citation>
    <scope>NUCLEOTIDE SEQUENCE [LARGE SCALE GENOMIC DNA]</scope>
    <source>
        <strain evidence="3 4">LA-SOL3</strain>
    </source>
</reference>
<dbReference type="AlphaFoldDB" id="A0A5N5DAZ5"/>
<dbReference type="Gene3D" id="3.20.20.100">
    <property type="entry name" value="NADP-dependent oxidoreductase domain"/>
    <property type="match status" value="1"/>
</dbReference>
<sequence length="341" mass="37666">MTLPTRKLGKNGPEVTGLGLGLMGLSVAYGPAKPDSERMAFLSKAYELGERNWDTADMYGDNEDLLGRWFAANPTARPNVFLATKFANRLHPDGSRSIDSSPEYCKQALAQSLSRLGLPSVDLYYCHRLDGKTPVELTVRAMAELQAAGKFKYIGLSECSAESLRRAAKVARIDVVQIEYSPFALDIESEQVGLLRACRELGVAVVAYSPIGRGMLSGTLRSPDDFAEDDFRRMAPRFSPENFPKNLRLVERIEAVARKKGVTATQLTLAWLLHQGPDIIPIPGTTKVERLQENLKALDIQLTDEEDKEIREASENAEVAGARYPEFFMHACFADTPPLEG</sequence>
<dbReference type="SUPFAM" id="SSF51430">
    <property type="entry name" value="NAD(P)-linked oxidoreductase"/>
    <property type="match status" value="1"/>
</dbReference>
<dbReference type="InterPro" id="IPR050791">
    <property type="entry name" value="Aldo-Keto_reductase"/>
</dbReference>
<dbReference type="PRINTS" id="PR00069">
    <property type="entry name" value="ALDKETRDTASE"/>
</dbReference>
<dbReference type="EMBL" id="VCHE01000045">
    <property type="protein sequence ID" value="KAB2574334.1"/>
    <property type="molecule type" value="Genomic_DNA"/>
</dbReference>
<dbReference type="InterPro" id="IPR020471">
    <property type="entry name" value="AKR"/>
</dbReference>
<proteinExistence type="predicted"/>
<feature type="domain" description="NADP-dependent oxidoreductase" evidence="2">
    <location>
        <begin position="18"/>
        <end position="314"/>
    </location>
</feature>
<organism evidence="3 4">
    <name type="scientific">Lasiodiplodia theobromae</name>
    <dbReference type="NCBI Taxonomy" id="45133"/>
    <lineage>
        <taxon>Eukaryota</taxon>
        <taxon>Fungi</taxon>
        <taxon>Dikarya</taxon>
        <taxon>Ascomycota</taxon>
        <taxon>Pezizomycotina</taxon>
        <taxon>Dothideomycetes</taxon>
        <taxon>Dothideomycetes incertae sedis</taxon>
        <taxon>Botryosphaeriales</taxon>
        <taxon>Botryosphaeriaceae</taxon>
        <taxon>Lasiodiplodia</taxon>
    </lineage>
</organism>
<keyword evidence="1" id="KW-0560">Oxidoreductase</keyword>
<dbReference type="PANTHER" id="PTHR43625:SF40">
    <property type="entry name" value="ALDO-KETO REDUCTASE YAKC [NADP(+)]"/>
    <property type="match status" value="1"/>
</dbReference>
<dbReference type="Proteomes" id="UP000325902">
    <property type="component" value="Unassembled WGS sequence"/>
</dbReference>
<evidence type="ECO:0000259" key="2">
    <source>
        <dbReference type="Pfam" id="PF00248"/>
    </source>
</evidence>
<evidence type="ECO:0000313" key="3">
    <source>
        <dbReference type="EMBL" id="KAB2574334.1"/>
    </source>
</evidence>
<dbReference type="InterPro" id="IPR036812">
    <property type="entry name" value="NAD(P)_OxRdtase_dom_sf"/>
</dbReference>